<gene>
    <name evidence="1" type="ORF">BCR35DRAFT_330093</name>
</gene>
<dbReference type="AlphaFoldDB" id="A0A1Y2FY12"/>
<name>A0A1Y2FY12_9BASI</name>
<dbReference type="EMBL" id="MCGR01000011">
    <property type="protein sequence ID" value="ORY88216.1"/>
    <property type="molecule type" value="Genomic_DNA"/>
</dbReference>
<dbReference type="Proteomes" id="UP000193467">
    <property type="component" value="Unassembled WGS sequence"/>
</dbReference>
<evidence type="ECO:0008006" key="3">
    <source>
        <dbReference type="Google" id="ProtNLM"/>
    </source>
</evidence>
<sequence length="288" mass="32966">MDPAEHLPVELLRWIIELAAAATTDDRRWRRLAKLNTLFRSLALVNHAWEEVSLPFLYANITLDAREQEQQAKSLMRTLDRHPTAPRCSVTLPQDINSFSKSFPNVSELSVHFAGDFRQETEVRESPLLQFVLAMAPQLVTVRLRYGTNGVPISFIRHLISIAPLLRRLDSTVIFSYHSHSTSPLAPTLLDFADLPPLELRFIFHSASSKHRRLTEALPLEERLWALFESRDDGAVAAISALHRVERIVLEPWLVERFPEGVDYAVGKIRQRGLRLEIDSPDSFYIDE</sequence>
<protein>
    <recommendedName>
        <fullName evidence="3">F-box domain-containing protein</fullName>
    </recommendedName>
</protein>
<accession>A0A1Y2FY12</accession>
<reference evidence="1 2" key="1">
    <citation type="submission" date="2016-07" db="EMBL/GenBank/DDBJ databases">
        <title>Pervasive Adenine N6-methylation of Active Genes in Fungi.</title>
        <authorList>
            <consortium name="DOE Joint Genome Institute"/>
            <person name="Mondo S.J."/>
            <person name="Dannebaum R.O."/>
            <person name="Kuo R.C."/>
            <person name="Labutti K."/>
            <person name="Haridas S."/>
            <person name="Kuo A."/>
            <person name="Salamov A."/>
            <person name="Ahrendt S.R."/>
            <person name="Lipzen A."/>
            <person name="Sullivan W."/>
            <person name="Andreopoulos W.B."/>
            <person name="Clum A."/>
            <person name="Lindquist E."/>
            <person name="Daum C."/>
            <person name="Ramamoorthy G.K."/>
            <person name="Gryganskyi A."/>
            <person name="Culley D."/>
            <person name="Magnuson J.K."/>
            <person name="James T.Y."/>
            <person name="O'Malley M.A."/>
            <person name="Stajich J.E."/>
            <person name="Spatafora J.W."/>
            <person name="Visel A."/>
            <person name="Grigoriev I.V."/>
        </authorList>
    </citation>
    <scope>NUCLEOTIDE SEQUENCE [LARGE SCALE GENOMIC DNA]</scope>
    <source>
        <strain evidence="1 2">62-1032</strain>
    </source>
</reference>
<evidence type="ECO:0000313" key="2">
    <source>
        <dbReference type="Proteomes" id="UP000193467"/>
    </source>
</evidence>
<proteinExistence type="predicted"/>
<evidence type="ECO:0000313" key="1">
    <source>
        <dbReference type="EMBL" id="ORY88216.1"/>
    </source>
</evidence>
<dbReference type="OrthoDB" id="2921803at2759"/>
<comment type="caution">
    <text evidence="1">The sequence shown here is derived from an EMBL/GenBank/DDBJ whole genome shotgun (WGS) entry which is preliminary data.</text>
</comment>
<dbReference type="InParanoid" id="A0A1Y2FY12"/>
<organism evidence="1 2">
    <name type="scientific">Leucosporidium creatinivorum</name>
    <dbReference type="NCBI Taxonomy" id="106004"/>
    <lineage>
        <taxon>Eukaryota</taxon>
        <taxon>Fungi</taxon>
        <taxon>Dikarya</taxon>
        <taxon>Basidiomycota</taxon>
        <taxon>Pucciniomycotina</taxon>
        <taxon>Microbotryomycetes</taxon>
        <taxon>Leucosporidiales</taxon>
        <taxon>Leucosporidium</taxon>
    </lineage>
</organism>
<keyword evidence="2" id="KW-1185">Reference proteome</keyword>